<dbReference type="SUPFAM" id="SSF74650">
    <property type="entry name" value="Galactose mutarotase-like"/>
    <property type="match status" value="1"/>
</dbReference>
<dbReference type="SUPFAM" id="SSF51445">
    <property type="entry name" value="(Trans)glycosidases"/>
    <property type="match status" value="1"/>
</dbReference>
<dbReference type="EMBL" id="JACSQF010000019">
    <property type="protein sequence ID" value="MBD7982234.1"/>
    <property type="molecule type" value="Genomic_DNA"/>
</dbReference>
<comment type="caution">
    <text evidence="3">The sequence shown here is derived from an EMBL/GenBank/DDBJ whole genome shotgun (WGS) entry which is preliminary data.</text>
</comment>
<dbReference type="PANTHER" id="PTHR43863">
    <property type="entry name" value="HYDROLASE, PUTATIVE (AFU_ORTHOLOGUE AFUA_1G03140)-RELATED"/>
    <property type="match status" value="1"/>
</dbReference>
<evidence type="ECO:0000259" key="2">
    <source>
        <dbReference type="SMART" id="SM00776"/>
    </source>
</evidence>
<protein>
    <submittedName>
        <fullName evidence="3">NPCBM/NEW2 domain-containing protein</fullName>
    </submittedName>
</protein>
<dbReference type="Gene3D" id="3.20.20.80">
    <property type="entry name" value="Glycosidases"/>
    <property type="match status" value="1"/>
</dbReference>
<name>A0ABR8U384_9CELL</name>
<dbReference type="InterPro" id="IPR011013">
    <property type="entry name" value="Gal_mutarotase_sf_dom"/>
</dbReference>
<dbReference type="CDD" id="cd14752">
    <property type="entry name" value="GH31_N"/>
    <property type="match status" value="1"/>
</dbReference>
<dbReference type="Pfam" id="PF17137">
    <property type="entry name" value="DUF5110"/>
    <property type="match status" value="1"/>
</dbReference>
<dbReference type="InterPro" id="IPR025887">
    <property type="entry name" value="Glyco_hydro_31_N_dom"/>
</dbReference>
<dbReference type="InterPro" id="IPR013222">
    <property type="entry name" value="Glyco_hyd_98_carb-bd"/>
</dbReference>
<dbReference type="InterPro" id="IPR048395">
    <property type="entry name" value="Glyco_hydro_31_C"/>
</dbReference>
<dbReference type="SUPFAM" id="SSF49785">
    <property type="entry name" value="Galactose-binding domain-like"/>
    <property type="match status" value="1"/>
</dbReference>
<dbReference type="Gene3D" id="2.60.40.1180">
    <property type="entry name" value="Golgi alpha-mannosidase II"/>
    <property type="match status" value="2"/>
</dbReference>
<dbReference type="SMART" id="SM00776">
    <property type="entry name" value="NPCBM"/>
    <property type="match status" value="1"/>
</dbReference>
<dbReference type="Gene3D" id="2.60.40.1760">
    <property type="entry name" value="glycosyl hydrolase (family 31)"/>
    <property type="match status" value="1"/>
</dbReference>
<comment type="similarity">
    <text evidence="1">Belongs to the glycosyl hydrolase 31 family.</text>
</comment>
<organism evidence="3 4">
    <name type="scientific">Oerskovia merdavium</name>
    <dbReference type="NCBI Taxonomy" id="2762227"/>
    <lineage>
        <taxon>Bacteria</taxon>
        <taxon>Bacillati</taxon>
        <taxon>Actinomycetota</taxon>
        <taxon>Actinomycetes</taxon>
        <taxon>Micrococcales</taxon>
        <taxon>Cellulomonadaceae</taxon>
        <taxon>Oerskovia</taxon>
    </lineage>
</organism>
<dbReference type="Proteomes" id="UP000655570">
    <property type="component" value="Unassembled WGS sequence"/>
</dbReference>
<dbReference type="PANTHER" id="PTHR43863:SF2">
    <property type="entry name" value="MALTASE-GLUCOAMYLASE"/>
    <property type="match status" value="1"/>
</dbReference>
<dbReference type="InterPro" id="IPR038637">
    <property type="entry name" value="NPCBM_sf"/>
</dbReference>
<keyword evidence="4" id="KW-1185">Reference proteome</keyword>
<dbReference type="InterPro" id="IPR017853">
    <property type="entry name" value="GH"/>
</dbReference>
<dbReference type="Gene3D" id="2.60.120.1060">
    <property type="entry name" value="NPCBM/NEW2 domain"/>
    <property type="match status" value="1"/>
</dbReference>
<dbReference type="Pfam" id="PF13802">
    <property type="entry name" value="Gal_mutarotas_2"/>
    <property type="match status" value="1"/>
</dbReference>
<reference evidence="3 4" key="1">
    <citation type="submission" date="2020-08" db="EMBL/GenBank/DDBJ databases">
        <title>A Genomic Blueprint of the Chicken Gut Microbiome.</title>
        <authorList>
            <person name="Gilroy R."/>
            <person name="Ravi A."/>
            <person name="Getino M."/>
            <person name="Pursley I."/>
            <person name="Horton D.L."/>
            <person name="Alikhan N.-F."/>
            <person name="Baker D."/>
            <person name="Gharbi K."/>
            <person name="Hall N."/>
            <person name="Watson M."/>
            <person name="Adriaenssens E.M."/>
            <person name="Foster-Nyarko E."/>
            <person name="Jarju S."/>
            <person name="Secka A."/>
            <person name="Antonio M."/>
            <person name="Oren A."/>
            <person name="Chaudhuri R."/>
            <person name="La Ragione R.M."/>
            <person name="Hildebrand F."/>
            <person name="Pallen M.J."/>
        </authorList>
    </citation>
    <scope>NUCLEOTIDE SEQUENCE [LARGE SCALE GENOMIC DNA]</scope>
    <source>
        <strain evidence="3 4">Sa2CUA9</strain>
    </source>
</reference>
<evidence type="ECO:0000313" key="3">
    <source>
        <dbReference type="EMBL" id="MBD7982234.1"/>
    </source>
</evidence>
<dbReference type="InterPro" id="IPR018905">
    <property type="entry name" value="A-galactase_NEW3"/>
</dbReference>
<proteinExistence type="inferred from homology"/>
<dbReference type="InterPro" id="IPR033403">
    <property type="entry name" value="DUF5110"/>
</dbReference>
<evidence type="ECO:0000313" key="4">
    <source>
        <dbReference type="Proteomes" id="UP000655570"/>
    </source>
</evidence>
<dbReference type="InterPro" id="IPR008979">
    <property type="entry name" value="Galactose-bd-like_sf"/>
</dbReference>
<dbReference type="Pfam" id="PF08305">
    <property type="entry name" value="NPCBM"/>
    <property type="match status" value="1"/>
</dbReference>
<dbReference type="SUPFAM" id="SSF51011">
    <property type="entry name" value="Glycosyl hydrolase domain"/>
    <property type="match status" value="1"/>
</dbReference>
<evidence type="ECO:0000256" key="1">
    <source>
        <dbReference type="ARBA" id="ARBA00007806"/>
    </source>
</evidence>
<dbReference type="RefSeq" id="WP_191805453.1">
    <property type="nucleotide sequence ID" value="NZ_JACSQF010000019.1"/>
</dbReference>
<accession>A0ABR8U384</accession>
<dbReference type="Pfam" id="PF01055">
    <property type="entry name" value="Glyco_hydro_31_2nd"/>
    <property type="match status" value="1"/>
</dbReference>
<dbReference type="Pfam" id="PF21365">
    <property type="entry name" value="Glyco_hydro_31_3rd"/>
    <property type="match status" value="1"/>
</dbReference>
<gene>
    <name evidence="3" type="ORF">H9641_16130</name>
</gene>
<dbReference type="Pfam" id="PF10633">
    <property type="entry name" value="NPCBM_assoc"/>
    <property type="match status" value="1"/>
</dbReference>
<dbReference type="InterPro" id="IPR000322">
    <property type="entry name" value="Glyco_hydro_31_TIM"/>
</dbReference>
<feature type="domain" description="Glycosyl hydrolase family 98 putative carbohydrate-binding module" evidence="2">
    <location>
        <begin position="1126"/>
        <end position="1275"/>
    </location>
</feature>
<dbReference type="InterPro" id="IPR013780">
    <property type="entry name" value="Glyco_hydro_b"/>
</dbReference>
<sequence length="1374" mass="143273">MKPVVQRRPATPRRGALPSSRVLAASIAALALVGTGLVSVPAGAAPAAPASTSLAAAAAAPKPVTPEVPVDAAGKPLGAITQVTAVGNEVTLTAGTGAYRVTFLDDETLRVEADPSGTFSDPANTPQGDATRTANIVVGLDEFAGSTPTVTDGATITLATAKVTLKIDKATGRMTLVRADGSVVWDESAPLTFGASSATQHLRTAAAEQFLGGGMQNGRSIHTGATINIARNFDWDDDGYPNAVPYYMTSNGYGALRNTFARGTYAFTDEATTTHEERRFDAYYFVGDYKGALDGYTQLTGRPLMPPVYALEYGDADCYNRSNPTYSSSGFGDPEGIKQKTPQAAVTAARFKENDMPAGWMLVNDGYGCEYQDLPETVAQIAEDSDLVTGLWTQRSLTNQEYEVGDAGVRMRKLDVAWVGNGYRLALTGCESAYKGFEDYSDARGTSLMVEGWAGSQRCGMQWTGDHSGNLDAVRWQISALTGAGNSGLAFSTGDVDGIFGGSTKSYVRDLQWKAFAPALYSMSGWASVDKRPWLYGDEATEINRKYLQLRQKLMPYIYTLAAGSHETGTPMMRSLALEYPQDPMSYGAEANNEFLLGEDFLVAPVFSDSEIRNGIYLPEGRWVDYWTGDVLDGGRVLNGYSAPLDTLPVFVRAGAVVPQGMVARNASLVPEDSAITLDVYPQGDESFTLYEDDKLTRAYKDDATSSQELTVSAPEQDGGDVTVTIGERVGDYAGKAAARPYLLDVHTGSAPSGVTVGGAVLTQVADAAALESASTGWFYDESAPGGVVRVKLGAIASDASATVVLAGTSAVGGKDSDAGRASVTVGLAAQVFQGQETTAELTFTNTGTKAKTDLVIEPVLPQGWTLASSTGTTAASVAPGASVTARVVVSPAAGSAAGQQTVGARATYRDAAGDERTVSGANQLYVAYGTLAAAFNHVSVTSLATKDAGNFDGGGASFSEDALAAAGATWGDPLTVTSGEDTVEYTWPAAAPGVANSMALDGQTVALSGKGTHLAFLGSASAGAGVTPEVTITYADGTTSKQSFFFPNWLLQGGLNGSSVAVASQGRNNKNNPAGYEYPTYKYQVYSDTVILNPAKELRSVTFPVQTNAKLFAMKVATLGLPDAPQGTVWASDLTWTSATNGYGVIGKDVANKDSASSPDKPLVINTTPELKKTYAKGLGVHAASKVTYYLGGQCTAFTADAGLEDPFKGSVIFKVDVDGANKYQGTTFQAGFPTEQVSVDVTGAQYVDLIVDPTSPGAINGAHGVWGDARFTCAEPAPEIAFSAEASAKRSGATVLLSVRTVNEEDVPVDVVVTTPYGTKTFVGVLPGKSASQSFNARAATIPAGEATVTVTRTVDGKKVSVDRTVAYDGVG</sequence>
<dbReference type="InterPro" id="IPR051816">
    <property type="entry name" value="Glycosyl_Hydrolase_31"/>
</dbReference>